<name>A0AC34GAI7_9BILA</name>
<reference evidence="2" key="1">
    <citation type="submission" date="2022-11" db="UniProtKB">
        <authorList>
            <consortium name="WormBaseParasite"/>
        </authorList>
    </citation>
    <scope>IDENTIFICATION</scope>
</reference>
<proteinExistence type="predicted"/>
<accession>A0AC34GAI7</accession>
<organism evidence="1 2">
    <name type="scientific">Panagrolaimus sp. ES5</name>
    <dbReference type="NCBI Taxonomy" id="591445"/>
    <lineage>
        <taxon>Eukaryota</taxon>
        <taxon>Metazoa</taxon>
        <taxon>Ecdysozoa</taxon>
        <taxon>Nematoda</taxon>
        <taxon>Chromadorea</taxon>
        <taxon>Rhabditida</taxon>
        <taxon>Tylenchina</taxon>
        <taxon>Panagrolaimomorpha</taxon>
        <taxon>Panagrolaimoidea</taxon>
        <taxon>Panagrolaimidae</taxon>
        <taxon>Panagrolaimus</taxon>
    </lineage>
</organism>
<dbReference type="Proteomes" id="UP000887579">
    <property type="component" value="Unplaced"/>
</dbReference>
<evidence type="ECO:0000313" key="2">
    <source>
        <dbReference type="WBParaSite" id="ES5_v2.g26415.t1"/>
    </source>
</evidence>
<dbReference type="WBParaSite" id="ES5_v2.g26415.t1">
    <property type="protein sequence ID" value="ES5_v2.g26415.t1"/>
    <property type="gene ID" value="ES5_v2.g26415"/>
</dbReference>
<evidence type="ECO:0000313" key="1">
    <source>
        <dbReference type="Proteomes" id="UP000887579"/>
    </source>
</evidence>
<protein>
    <submittedName>
        <fullName evidence="2">Uncharacterized protein</fullName>
    </submittedName>
</protein>
<sequence length="74" mass="8383">EPGNPQWTLVPAESHLSVYMLHFQFLNPVHSEPFQLGMASVFVMNATSFNLQYDQKGSSKRGQPVSWETAPCWT</sequence>